<accession>A0A1Q9BXY0</accession>
<sequence>MRRALMFYAQALIERHETAASKRASAAGHFKSSAPAVTIDVSPSPKKRRAKAAKVDPELWTRAEERLTRVRHFEPAEAKAKKTLKKLVAEINDLGQEFDAAGSTEFTDWIAKKKVDQPWCLTGCGLEAEVRGFAS</sequence>
<proteinExistence type="predicted"/>
<evidence type="ECO:0000313" key="2">
    <source>
        <dbReference type="EMBL" id="OLP75509.1"/>
    </source>
</evidence>
<dbReference type="Proteomes" id="UP000186817">
    <property type="component" value="Unassembled WGS sequence"/>
</dbReference>
<organism evidence="2 3">
    <name type="scientific">Symbiodinium microadriaticum</name>
    <name type="common">Dinoflagellate</name>
    <name type="synonym">Zooxanthella microadriatica</name>
    <dbReference type="NCBI Taxonomy" id="2951"/>
    <lineage>
        <taxon>Eukaryota</taxon>
        <taxon>Sar</taxon>
        <taxon>Alveolata</taxon>
        <taxon>Dinophyceae</taxon>
        <taxon>Suessiales</taxon>
        <taxon>Symbiodiniaceae</taxon>
        <taxon>Symbiodinium</taxon>
    </lineage>
</organism>
<evidence type="ECO:0000256" key="1">
    <source>
        <dbReference type="SAM" id="MobiDB-lite"/>
    </source>
</evidence>
<feature type="region of interest" description="Disordered" evidence="1">
    <location>
        <begin position="24"/>
        <end position="55"/>
    </location>
</feature>
<dbReference type="EMBL" id="LSRX01002435">
    <property type="protein sequence ID" value="OLP75509.1"/>
    <property type="molecule type" value="Genomic_DNA"/>
</dbReference>
<dbReference type="AlphaFoldDB" id="A0A1Q9BXY0"/>
<gene>
    <name evidence="2" type="ORF">AK812_SmicGene44679</name>
</gene>
<protein>
    <submittedName>
        <fullName evidence="2">Uncharacterized protein</fullName>
    </submittedName>
</protein>
<keyword evidence="3" id="KW-1185">Reference proteome</keyword>
<reference evidence="2 3" key="1">
    <citation type="submission" date="2016-02" db="EMBL/GenBank/DDBJ databases">
        <title>Genome analysis of coral dinoflagellate symbionts highlights evolutionary adaptations to a symbiotic lifestyle.</title>
        <authorList>
            <person name="Aranda M."/>
            <person name="Li Y."/>
            <person name="Liew Y.J."/>
            <person name="Baumgarten S."/>
            <person name="Simakov O."/>
            <person name="Wilson M."/>
            <person name="Piel J."/>
            <person name="Ashoor H."/>
            <person name="Bougouffa S."/>
            <person name="Bajic V.B."/>
            <person name="Ryu T."/>
            <person name="Ravasi T."/>
            <person name="Bayer T."/>
            <person name="Micklem G."/>
            <person name="Kim H."/>
            <person name="Bhak J."/>
            <person name="Lajeunesse T.C."/>
            <person name="Voolstra C.R."/>
        </authorList>
    </citation>
    <scope>NUCLEOTIDE SEQUENCE [LARGE SCALE GENOMIC DNA]</scope>
    <source>
        <strain evidence="2 3">CCMP2467</strain>
    </source>
</reference>
<name>A0A1Q9BXY0_SYMMI</name>
<evidence type="ECO:0000313" key="3">
    <source>
        <dbReference type="Proteomes" id="UP000186817"/>
    </source>
</evidence>
<comment type="caution">
    <text evidence="2">The sequence shown here is derived from an EMBL/GenBank/DDBJ whole genome shotgun (WGS) entry which is preliminary data.</text>
</comment>